<evidence type="ECO:0000313" key="11">
    <source>
        <dbReference type="EMBL" id="SFR67350.1"/>
    </source>
</evidence>
<evidence type="ECO:0000259" key="10">
    <source>
        <dbReference type="Pfam" id="PF20501"/>
    </source>
</evidence>
<comment type="subcellular location">
    <subcellularLocation>
        <location evidence="1">Cell membrane</location>
        <topology evidence="1">Multi-pass membrane protein</topology>
    </subcellularLocation>
</comment>
<dbReference type="GO" id="GO:0005886">
    <property type="term" value="C:plasma membrane"/>
    <property type="evidence" value="ECO:0007669"/>
    <property type="project" value="UniProtKB-SubCell"/>
</dbReference>
<organism evidence="11 12">
    <name type="scientific">Halogeometricum rufum</name>
    <dbReference type="NCBI Taxonomy" id="553469"/>
    <lineage>
        <taxon>Archaea</taxon>
        <taxon>Methanobacteriati</taxon>
        <taxon>Methanobacteriota</taxon>
        <taxon>Stenosarchaea group</taxon>
        <taxon>Halobacteria</taxon>
        <taxon>Halobacteriales</taxon>
        <taxon>Haloferacaceae</taxon>
        <taxon>Halogeometricum</taxon>
    </lineage>
</organism>
<dbReference type="AlphaFoldDB" id="A0A1I6IM48"/>
<dbReference type="NCBIfam" id="NF009159">
    <property type="entry name" value="PRK12504.1"/>
    <property type="match status" value="1"/>
</dbReference>
<evidence type="ECO:0000256" key="8">
    <source>
        <dbReference type="SAM" id="Phobius"/>
    </source>
</evidence>
<feature type="transmembrane region" description="Helical" evidence="8">
    <location>
        <begin position="6"/>
        <end position="25"/>
    </location>
</feature>
<name>A0A1I6IM48_9EURY</name>
<proteinExistence type="predicted"/>
<keyword evidence="12" id="KW-1185">Reference proteome</keyword>
<evidence type="ECO:0000256" key="3">
    <source>
        <dbReference type="ARBA" id="ARBA00022475"/>
    </source>
</evidence>
<feature type="transmembrane region" description="Helical" evidence="8">
    <location>
        <begin position="111"/>
        <end position="132"/>
    </location>
</feature>
<protein>
    <submittedName>
        <fullName evidence="11">Multicomponent Na+:H+ antiporter subunit B</fullName>
    </submittedName>
</protein>
<dbReference type="PANTHER" id="PTHR43373">
    <property type="entry name" value="NA(+)/H(+) ANTIPORTER SUBUNIT"/>
    <property type="match status" value="1"/>
</dbReference>
<dbReference type="InterPro" id="IPR025383">
    <property type="entry name" value="MrpA_C/MbhD"/>
</dbReference>
<keyword evidence="2" id="KW-0813">Transport</keyword>
<dbReference type="Pfam" id="PF13244">
    <property type="entry name" value="MbhD"/>
    <property type="match status" value="1"/>
</dbReference>
<dbReference type="STRING" id="553469.SAMN04487947_3414"/>
<feature type="transmembrane region" description="Helical" evidence="8">
    <location>
        <begin position="55"/>
        <end position="74"/>
    </location>
</feature>
<feature type="transmembrane region" description="Helical" evidence="8">
    <location>
        <begin position="32"/>
        <end position="49"/>
    </location>
</feature>
<keyword evidence="6 8" id="KW-0472">Membrane</keyword>
<evidence type="ECO:0000256" key="7">
    <source>
        <dbReference type="SAM" id="MobiDB-lite"/>
    </source>
</evidence>
<evidence type="ECO:0000256" key="1">
    <source>
        <dbReference type="ARBA" id="ARBA00004651"/>
    </source>
</evidence>
<feature type="domain" description="MrpA C-terminal/MbhD" evidence="9">
    <location>
        <begin position="14"/>
        <end position="76"/>
    </location>
</feature>
<evidence type="ECO:0000259" key="9">
    <source>
        <dbReference type="Pfam" id="PF13244"/>
    </source>
</evidence>
<evidence type="ECO:0000256" key="4">
    <source>
        <dbReference type="ARBA" id="ARBA00022692"/>
    </source>
</evidence>
<keyword evidence="3" id="KW-1003">Cell membrane</keyword>
<dbReference type="PANTHER" id="PTHR43373:SF1">
    <property type="entry name" value="NA(+)_H(+) ANTIPORTER SUBUNIT A"/>
    <property type="match status" value="1"/>
</dbReference>
<reference evidence="12" key="1">
    <citation type="submission" date="2016-10" db="EMBL/GenBank/DDBJ databases">
        <authorList>
            <person name="Varghese N."/>
            <person name="Submissions S."/>
        </authorList>
    </citation>
    <scope>NUCLEOTIDE SEQUENCE [LARGE SCALE GENOMIC DNA]</scope>
    <source>
        <strain evidence="12">CGMCC 1.7736</strain>
    </source>
</reference>
<dbReference type="InterPro" id="IPR046806">
    <property type="entry name" value="MrpA_C/MbhE"/>
</dbReference>
<feature type="domain" description="MrpA C-terminal/MbhE" evidence="10">
    <location>
        <begin position="138"/>
        <end position="192"/>
    </location>
</feature>
<dbReference type="Proteomes" id="UP000198531">
    <property type="component" value="Unassembled WGS sequence"/>
</dbReference>
<dbReference type="RefSeq" id="WP_089809831.1">
    <property type="nucleotide sequence ID" value="NZ_FOYT01000003.1"/>
</dbReference>
<gene>
    <name evidence="11" type="ORF">SAMN04487947_3414</name>
</gene>
<evidence type="ECO:0000256" key="2">
    <source>
        <dbReference type="ARBA" id="ARBA00022448"/>
    </source>
</evidence>
<dbReference type="EMBL" id="FOYT01000003">
    <property type="protein sequence ID" value="SFR67350.1"/>
    <property type="molecule type" value="Genomic_DNA"/>
</dbReference>
<feature type="transmembrane region" description="Helical" evidence="8">
    <location>
        <begin position="176"/>
        <end position="195"/>
    </location>
</feature>
<evidence type="ECO:0000256" key="5">
    <source>
        <dbReference type="ARBA" id="ARBA00022989"/>
    </source>
</evidence>
<accession>A0A1I6IM48</accession>
<sequence length="196" mass="19629">MTPETAVLYALLGFTLATAVVTALARTVLTAIVAFGAYSLGLAMVWVVLRAPDVGLTEAAVGAGVTTGLFLLVARRATPSRGSPVVGSSASPATAVERPPESDSSTTDLRAAAVAGVVTAGLLLTVPALPAVGAADAPAFGPVTEFYLTDAADRGIDNAVTAVLVVYRGFDTFGEIAVVFTAAVAVLAVLGREVLV</sequence>
<dbReference type="Pfam" id="PF20501">
    <property type="entry name" value="MbhE"/>
    <property type="match status" value="1"/>
</dbReference>
<evidence type="ECO:0000256" key="6">
    <source>
        <dbReference type="ARBA" id="ARBA00023136"/>
    </source>
</evidence>
<keyword evidence="4 8" id="KW-0812">Transmembrane</keyword>
<dbReference type="OrthoDB" id="99605at2157"/>
<evidence type="ECO:0000313" key="12">
    <source>
        <dbReference type="Proteomes" id="UP000198531"/>
    </source>
</evidence>
<feature type="region of interest" description="Disordered" evidence="7">
    <location>
        <begin position="80"/>
        <end position="105"/>
    </location>
</feature>
<dbReference type="InterPro" id="IPR050616">
    <property type="entry name" value="CPA3_Na-H_Antiporter_A"/>
</dbReference>
<keyword evidence="5 8" id="KW-1133">Transmembrane helix</keyword>